<protein>
    <recommendedName>
        <fullName evidence="1">Polymerase nucleotidyl transferase domain-containing protein</fullName>
    </recommendedName>
</protein>
<dbReference type="SUPFAM" id="SSF81301">
    <property type="entry name" value="Nucleotidyltransferase"/>
    <property type="match status" value="1"/>
</dbReference>
<keyword evidence="3" id="KW-1185">Reference proteome</keyword>
<gene>
    <name evidence="2" type="ORF">GCM10007932_57300</name>
</gene>
<dbReference type="Gene3D" id="3.30.460.10">
    <property type="entry name" value="Beta Polymerase, domain 2"/>
    <property type="match status" value="1"/>
</dbReference>
<evidence type="ECO:0000259" key="1">
    <source>
        <dbReference type="Pfam" id="PF01909"/>
    </source>
</evidence>
<comment type="caution">
    <text evidence="2">The sequence shown here is derived from an EMBL/GenBank/DDBJ whole genome shotgun (WGS) entry which is preliminary data.</text>
</comment>
<accession>A0AAV5P481</accession>
<dbReference type="Pfam" id="PF01909">
    <property type="entry name" value="NTP_transf_2"/>
    <property type="match status" value="1"/>
</dbReference>
<proteinExistence type="predicted"/>
<dbReference type="AlphaFoldDB" id="A0AAV5P481"/>
<organism evidence="2 3">
    <name type="scientific">Vibrio penaeicida</name>
    <dbReference type="NCBI Taxonomy" id="104609"/>
    <lineage>
        <taxon>Bacteria</taxon>
        <taxon>Pseudomonadati</taxon>
        <taxon>Pseudomonadota</taxon>
        <taxon>Gammaproteobacteria</taxon>
        <taxon>Vibrionales</taxon>
        <taxon>Vibrionaceae</taxon>
        <taxon>Vibrio</taxon>
    </lineage>
</organism>
<dbReference type="Proteomes" id="UP001156690">
    <property type="component" value="Unassembled WGS sequence"/>
</dbReference>
<reference evidence="3" key="1">
    <citation type="journal article" date="2019" name="Int. J. Syst. Evol. Microbiol.">
        <title>The Global Catalogue of Microorganisms (GCM) 10K type strain sequencing project: providing services to taxonomists for standard genome sequencing and annotation.</title>
        <authorList>
            <consortium name="The Broad Institute Genomics Platform"/>
            <consortium name="The Broad Institute Genome Sequencing Center for Infectious Disease"/>
            <person name="Wu L."/>
            <person name="Ma J."/>
        </authorList>
    </citation>
    <scope>NUCLEOTIDE SEQUENCE [LARGE SCALE GENOMIC DNA]</scope>
    <source>
        <strain evidence="3">NBRC 15640</strain>
    </source>
</reference>
<dbReference type="GO" id="GO:0016779">
    <property type="term" value="F:nucleotidyltransferase activity"/>
    <property type="evidence" value="ECO:0007669"/>
    <property type="project" value="InterPro"/>
</dbReference>
<dbReference type="EMBL" id="BSNX01000075">
    <property type="protein sequence ID" value="GLQ76367.1"/>
    <property type="molecule type" value="Genomic_DNA"/>
</dbReference>
<sequence>MQCLDKQEALIKDAVTSFQESPDVLAAVLVGSLAGGTGDRVSDADIVVFSTNNFHKNNSDQFEQFVIGKEVFYCLSGEHNDKACFRKYLFGDMTSAEIHILDVSEEFEICKPYKILFDKSSVTPSRISNQSAPKHENFPVFPNGDDGLIWELFDCVKWLSRGDKDLAKGYLKRLAKRL</sequence>
<evidence type="ECO:0000313" key="3">
    <source>
        <dbReference type="Proteomes" id="UP001156690"/>
    </source>
</evidence>
<dbReference type="InterPro" id="IPR002934">
    <property type="entry name" value="Polymerase_NTP_transf_dom"/>
</dbReference>
<name>A0AAV5P481_9VIBR</name>
<dbReference type="InterPro" id="IPR043519">
    <property type="entry name" value="NT_sf"/>
</dbReference>
<feature type="domain" description="Polymerase nucleotidyl transferase" evidence="1">
    <location>
        <begin position="17"/>
        <end position="61"/>
    </location>
</feature>
<dbReference type="RefSeq" id="WP_126609820.1">
    <property type="nucleotide sequence ID" value="NZ_AP025145.1"/>
</dbReference>
<evidence type="ECO:0000313" key="2">
    <source>
        <dbReference type="EMBL" id="GLQ76367.1"/>
    </source>
</evidence>